<reference evidence="2 3" key="1">
    <citation type="submission" date="2016-11" db="EMBL/GenBank/DDBJ databases">
        <authorList>
            <person name="Jaros S."/>
            <person name="Januszkiewicz K."/>
            <person name="Wedrychowicz H."/>
        </authorList>
    </citation>
    <scope>NUCLEOTIDE SEQUENCE [LARGE SCALE GENOMIC DNA]</scope>
    <source>
        <strain evidence="2 3">DSM 18231</strain>
    </source>
</reference>
<evidence type="ECO:0000313" key="3">
    <source>
        <dbReference type="Proteomes" id="UP000184000"/>
    </source>
</evidence>
<dbReference type="EMBL" id="FQXA01000006">
    <property type="protein sequence ID" value="SHH39994.1"/>
    <property type="molecule type" value="Genomic_DNA"/>
</dbReference>
<dbReference type="AlphaFoldDB" id="A0A1M5SNE0"/>
<proteinExistence type="predicted"/>
<feature type="region of interest" description="Disordered" evidence="1">
    <location>
        <begin position="21"/>
        <end position="62"/>
    </location>
</feature>
<name>A0A1M5SNE0_9GAMM</name>
<feature type="compositionally biased region" description="Polar residues" evidence="1">
    <location>
        <begin position="34"/>
        <end position="43"/>
    </location>
</feature>
<sequence>MGGLRVTPRLGARAAVRRVDVAFSNPPPRRTELNQRAQESGAFSGSGVKDAPSQFHLKLDES</sequence>
<accession>A0A1M5SNE0</accession>
<organism evidence="2 3">
    <name type="scientific">Stutzerimonas xanthomarina DSM 18231</name>
    <dbReference type="NCBI Taxonomy" id="1403346"/>
    <lineage>
        <taxon>Bacteria</taxon>
        <taxon>Pseudomonadati</taxon>
        <taxon>Pseudomonadota</taxon>
        <taxon>Gammaproteobacteria</taxon>
        <taxon>Pseudomonadales</taxon>
        <taxon>Pseudomonadaceae</taxon>
        <taxon>Stutzerimonas</taxon>
    </lineage>
</organism>
<gene>
    <name evidence="2" type="ORF">SAMN02744645_3584</name>
</gene>
<evidence type="ECO:0000256" key="1">
    <source>
        <dbReference type="SAM" id="MobiDB-lite"/>
    </source>
</evidence>
<protein>
    <submittedName>
        <fullName evidence="2">Uncharacterized protein</fullName>
    </submittedName>
</protein>
<evidence type="ECO:0000313" key="2">
    <source>
        <dbReference type="EMBL" id="SHH39994.1"/>
    </source>
</evidence>
<dbReference type="Proteomes" id="UP000184000">
    <property type="component" value="Unassembled WGS sequence"/>
</dbReference>